<gene>
    <name evidence="1" type="ORF">INT48_003947</name>
</gene>
<dbReference type="EMBL" id="JAEPRE010000026">
    <property type="protein sequence ID" value="KAG2235835.1"/>
    <property type="molecule type" value="Genomic_DNA"/>
</dbReference>
<keyword evidence="2" id="KW-1185">Reference proteome</keyword>
<evidence type="ECO:0000313" key="2">
    <source>
        <dbReference type="Proteomes" id="UP000613177"/>
    </source>
</evidence>
<proteinExistence type="predicted"/>
<reference evidence="1" key="1">
    <citation type="submission" date="2021-01" db="EMBL/GenBank/DDBJ databases">
        <title>Metabolic potential, ecology and presence of endohyphal bacteria is reflected in genomic diversity of Mucoromycotina.</title>
        <authorList>
            <person name="Muszewska A."/>
            <person name="Okrasinska A."/>
            <person name="Steczkiewicz K."/>
            <person name="Drgas O."/>
            <person name="Orlowska M."/>
            <person name="Perlinska-Lenart U."/>
            <person name="Aleksandrzak-Piekarczyk T."/>
            <person name="Szatraj K."/>
            <person name="Zielenkiewicz U."/>
            <person name="Pilsyk S."/>
            <person name="Malc E."/>
            <person name="Mieczkowski P."/>
            <person name="Kruszewska J.S."/>
            <person name="Biernat P."/>
            <person name="Pawlowska J."/>
        </authorList>
    </citation>
    <scope>NUCLEOTIDE SEQUENCE</scope>
    <source>
        <strain evidence="1">WA0000018081</strain>
    </source>
</reference>
<organism evidence="1 2">
    <name type="scientific">Thamnidium elegans</name>
    <dbReference type="NCBI Taxonomy" id="101142"/>
    <lineage>
        <taxon>Eukaryota</taxon>
        <taxon>Fungi</taxon>
        <taxon>Fungi incertae sedis</taxon>
        <taxon>Mucoromycota</taxon>
        <taxon>Mucoromycotina</taxon>
        <taxon>Mucoromycetes</taxon>
        <taxon>Mucorales</taxon>
        <taxon>Mucorineae</taxon>
        <taxon>Mucoraceae</taxon>
        <taxon>Thamnidium</taxon>
    </lineage>
</organism>
<protein>
    <submittedName>
        <fullName evidence="1">Uncharacterized protein</fullName>
    </submittedName>
</protein>
<name>A0A8H7VWI5_9FUNG</name>
<dbReference type="AlphaFoldDB" id="A0A8H7VWI5"/>
<dbReference type="Proteomes" id="UP000613177">
    <property type="component" value="Unassembled WGS sequence"/>
</dbReference>
<comment type="caution">
    <text evidence="1">The sequence shown here is derived from an EMBL/GenBank/DDBJ whole genome shotgun (WGS) entry which is preliminary data.</text>
</comment>
<accession>A0A8H7VWI5</accession>
<sequence length="985" mass="114080">MDEVYDFLQHTHSVIFHLGMNTTHIDYRSNLTRDFQYETSFMTEASYITYDKHKSNILSWGDDSVDDNEEDTVRIDVSREKLYQLFKKGKDSWDQDDLFTLTAVSDFIRVFVEELIKDSKGEIKGSDALHYVLVVPSEWEEEIREVLFRPIFVQTNLISKDDHQDRILFCSEIESLCYFLSDPENGYITEITSNTILSRIVAVGENHVSIKLYLISIGNPLFDFSGSISFPKIMNSNTMSLTSDNVKNGIREFIKIKFSFDAQEDTILNIMKALGNDTFTYMDVGEEASYLMKPFITEKNISELDKYQGELIRSIRPFDICAEISKHFPNNLKQLLSNNIVKEYSIWKFTDGYTSKLQLDKGLLQWSRFMFEYNQISDTSSYVVPKILLYQPIDSKDIVFGAFRYSINAIQNSNIYDENGLVKEIWDHDYFVPDMSLRSLGSFFTFSEVITLNVDNSFIAFVEEHLTDESKISSVVLNKDMLIEIENILNVESHNDKDLLVSTQQQVYIKVFVLIYMIYINVIVSRKTPKITGGNDNIKTGYAITIEKTLLQRLLVTEDELRDIIYASNLIQEDDSYKKLRITTQGEGLLPVIQQSFKLPFPLRSFFVVAQLHEDYVQLTLNQVVTESGLDHEDQETVVIQEEIIPIPNIYDSLCFNMWSNITEDSSLIQLCDTHKGYNNNELLDIFSLENQAEFTNNLKEYISKDILNKNLTTQKEDKPAVYLSKSCNCRVCLTANDITEVSFRPVLQDIISLVFTSLINKQLFGNYRNIQYVFHLIRFNYNPQFQHILMKILDDETDYFLYEQRIDMAYYTIPKLSNLLIQPILQQEPCSYKGFQVGGLRQVYSENFGFGFENSLDDPPVVLKSNREDTNTNLPDDEKVSTLFKKGDKMNERQLNRVFYLNIMQKAKCSASSLHFFKLKPVASLRFDEPIVLEYTTEKFGESLFLSIYHGYSSSLYFEIKAVGDETDTGNTTILAEPMTLCRF</sequence>
<evidence type="ECO:0000313" key="1">
    <source>
        <dbReference type="EMBL" id="KAG2235835.1"/>
    </source>
</evidence>